<dbReference type="RefSeq" id="WP_213528693.1">
    <property type="nucleotide sequence ID" value="NZ_BOVJ01000067.1"/>
</dbReference>
<dbReference type="SMART" id="SM00530">
    <property type="entry name" value="HTH_XRE"/>
    <property type="match status" value="1"/>
</dbReference>
<comment type="caution">
    <text evidence="2">The sequence shown here is derived from an EMBL/GenBank/DDBJ whole genome shotgun (WGS) entry which is preliminary data.</text>
</comment>
<name>A0ABQ4N614_9BACL</name>
<evidence type="ECO:0000313" key="2">
    <source>
        <dbReference type="EMBL" id="GIQ63592.1"/>
    </source>
</evidence>
<dbReference type="SUPFAM" id="SSF47413">
    <property type="entry name" value="lambda repressor-like DNA-binding domains"/>
    <property type="match status" value="1"/>
</dbReference>
<dbReference type="InterPro" id="IPR010982">
    <property type="entry name" value="Lambda_DNA-bd_dom_sf"/>
</dbReference>
<keyword evidence="3" id="KW-1185">Reference proteome</keyword>
<sequence length="70" mass="7829">MKRTALQNARKERGLTRIQFAEKLGVSAEHVKSLEYGRVNPSPQLLFKISAELSEPPEALFPDIVSSAYN</sequence>
<accession>A0ABQ4N614</accession>
<protein>
    <recommendedName>
        <fullName evidence="1">HTH cro/C1-type domain-containing protein</fullName>
    </recommendedName>
</protein>
<evidence type="ECO:0000313" key="3">
    <source>
        <dbReference type="Proteomes" id="UP000680304"/>
    </source>
</evidence>
<organism evidence="2 3">
    <name type="scientific">Paenibacillus cisolokensis</name>
    <dbReference type="NCBI Taxonomy" id="1658519"/>
    <lineage>
        <taxon>Bacteria</taxon>
        <taxon>Bacillati</taxon>
        <taxon>Bacillota</taxon>
        <taxon>Bacilli</taxon>
        <taxon>Bacillales</taxon>
        <taxon>Paenibacillaceae</taxon>
        <taxon>Paenibacillus</taxon>
    </lineage>
</organism>
<feature type="domain" description="HTH cro/C1-type" evidence="1">
    <location>
        <begin position="6"/>
        <end position="60"/>
    </location>
</feature>
<dbReference type="EMBL" id="BOVJ01000067">
    <property type="protein sequence ID" value="GIQ63592.1"/>
    <property type="molecule type" value="Genomic_DNA"/>
</dbReference>
<gene>
    <name evidence="2" type="ORF">PACILC2_21600</name>
</gene>
<reference evidence="2 3" key="1">
    <citation type="submission" date="2021-04" db="EMBL/GenBank/DDBJ databases">
        <title>Draft genome sequence of Paenibacillus cisolokensis, LC2-13A.</title>
        <authorList>
            <person name="Uke A."/>
            <person name="Chhe C."/>
            <person name="Baramee S."/>
            <person name="Kosugi A."/>
        </authorList>
    </citation>
    <scope>NUCLEOTIDE SEQUENCE [LARGE SCALE GENOMIC DNA]</scope>
    <source>
        <strain evidence="2 3">LC2-13A</strain>
    </source>
</reference>
<proteinExistence type="predicted"/>
<dbReference type="PROSITE" id="PS50943">
    <property type="entry name" value="HTH_CROC1"/>
    <property type="match status" value="1"/>
</dbReference>
<dbReference type="Pfam" id="PF01381">
    <property type="entry name" value="HTH_3"/>
    <property type="match status" value="1"/>
</dbReference>
<evidence type="ECO:0000259" key="1">
    <source>
        <dbReference type="PROSITE" id="PS50943"/>
    </source>
</evidence>
<dbReference type="InterPro" id="IPR001387">
    <property type="entry name" value="Cro/C1-type_HTH"/>
</dbReference>
<dbReference type="CDD" id="cd00093">
    <property type="entry name" value="HTH_XRE"/>
    <property type="match status" value="1"/>
</dbReference>
<dbReference type="Proteomes" id="UP000680304">
    <property type="component" value="Unassembled WGS sequence"/>
</dbReference>
<dbReference type="Gene3D" id="1.10.260.40">
    <property type="entry name" value="lambda repressor-like DNA-binding domains"/>
    <property type="match status" value="1"/>
</dbReference>